<organism evidence="1 2">
    <name type="scientific">Etheostoma spectabile</name>
    <name type="common">orangethroat darter</name>
    <dbReference type="NCBI Taxonomy" id="54343"/>
    <lineage>
        <taxon>Eukaryota</taxon>
        <taxon>Metazoa</taxon>
        <taxon>Chordata</taxon>
        <taxon>Craniata</taxon>
        <taxon>Vertebrata</taxon>
        <taxon>Euteleostomi</taxon>
        <taxon>Actinopterygii</taxon>
        <taxon>Neopterygii</taxon>
        <taxon>Teleostei</taxon>
        <taxon>Neoteleostei</taxon>
        <taxon>Acanthomorphata</taxon>
        <taxon>Eupercaria</taxon>
        <taxon>Perciformes</taxon>
        <taxon>Percoidei</taxon>
        <taxon>Percidae</taxon>
        <taxon>Etheostomatinae</taxon>
        <taxon>Etheostoma</taxon>
    </lineage>
</organism>
<dbReference type="EMBL" id="VOFY01000046">
    <property type="protein sequence ID" value="KAA8579101.1"/>
    <property type="molecule type" value="Genomic_DNA"/>
</dbReference>
<evidence type="ECO:0000313" key="2">
    <source>
        <dbReference type="Proteomes" id="UP000327493"/>
    </source>
</evidence>
<sequence length="102" mass="11665">MLIIGGVVCSREPNIPTRWRGVFLFLCRYFVPYFQPCAPQRQLFLRIQALCHGAAVLQTFGPRSVQMCLDRLRHFRVHLLTCGQRWAECSSCCCLLSSLSVS</sequence>
<reference evidence="1 2" key="1">
    <citation type="submission" date="2019-08" db="EMBL/GenBank/DDBJ databases">
        <title>A chromosome-level genome assembly, high-density linkage maps, and genome scans reveal the genomic architecture of hybrid incompatibilities underlying speciation via character displacement in darters (Percidae: Etheostominae).</title>
        <authorList>
            <person name="Moran R.L."/>
            <person name="Catchen J.M."/>
            <person name="Fuller R.C."/>
        </authorList>
    </citation>
    <scope>NUCLEOTIDE SEQUENCE [LARGE SCALE GENOMIC DNA]</scope>
    <source>
        <strain evidence="1">EspeVRDwgs_2016</strain>
        <tissue evidence="1">Muscle</tissue>
    </source>
</reference>
<accession>A0A5J5CFH3</accession>
<gene>
    <name evidence="1" type="ORF">FQN60_007221</name>
</gene>
<protein>
    <submittedName>
        <fullName evidence="1">Uncharacterized protein</fullName>
    </submittedName>
</protein>
<proteinExistence type="predicted"/>
<dbReference type="AlphaFoldDB" id="A0A5J5CFH3"/>
<dbReference type="Proteomes" id="UP000327493">
    <property type="component" value="Unassembled WGS sequence"/>
</dbReference>
<name>A0A5J5CFH3_9PERO</name>
<comment type="caution">
    <text evidence="1">The sequence shown here is derived from an EMBL/GenBank/DDBJ whole genome shotgun (WGS) entry which is preliminary data.</text>
</comment>
<keyword evidence="2" id="KW-1185">Reference proteome</keyword>
<evidence type="ECO:0000313" key="1">
    <source>
        <dbReference type="EMBL" id="KAA8579101.1"/>
    </source>
</evidence>